<reference evidence="5" key="1">
    <citation type="journal article" date="2022" name="Int. J. Syst. Evol. Microbiol.">
        <title>Anaeromyxobacter oryzae sp. nov., Anaeromyxobacter diazotrophicus sp. nov. and Anaeromyxobacter paludicola sp. nov., isolated from paddy soils.</title>
        <authorList>
            <person name="Itoh H."/>
            <person name="Xu Z."/>
            <person name="Mise K."/>
            <person name="Masuda Y."/>
            <person name="Ushijima N."/>
            <person name="Hayakawa C."/>
            <person name="Shiratori Y."/>
            <person name="Senoo K."/>
        </authorList>
    </citation>
    <scope>NUCLEOTIDE SEQUENCE [LARGE SCALE GENOMIC DNA]</scope>
    <source>
        <strain evidence="5">Red232</strain>
    </source>
</reference>
<dbReference type="Pfam" id="PF00440">
    <property type="entry name" value="TetR_N"/>
    <property type="match status" value="1"/>
</dbReference>
<dbReference type="PANTHER" id="PTHR30055">
    <property type="entry name" value="HTH-TYPE TRANSCRIPTIONAL REGULATOR RUTR"/>
    <property type="match status" value="1"/>
</dbReference>
<organism evidence="4 5">
    <name type="scientific">Anaeromyxobacter oryzae</name>
    <dbReference type="NCBI Taxonomy" id="2918170"/>
    <lineage>
        <taxon>Bacteria</taxon>
        <taxon>Pseudomonadati</taxon>
        <taxon>Myxococcota</taxon>
        <taxon>Myxococcia</taxon>
        <taxon>Myxococcales</taxon>
        <taxon>Cystobacterineae</taxon>
        <taxon>Anaeromyxobacteraceae</taxon>
        <taxon>Anaeromyxobacter</taxon>
    </lineage>
</organism>
<sequence length="223" mass="25373">MRPKQDRKNESKETDESALRRRILGAAFTAFTELGYSRTSTLEIATRARVSKRELYALVGNKESMLIECIRDRSERFPLPADLPEAKDREMLTAALTRFAERFLREVTDPSVIETFRLAIAEAVTAPEVARALEEFGRERGRSVVRDALSKARADHLVSGDPEEMTRRFFALLWGDLLLNMLLRTVGRPDEAEIARRSAEAARAMLMLYPAPKRPRKEPPTAR</sequence>
<dbReference type="EMBL" id="AP025591">
    <property type="protein sequence ID" value="BDG05038.1"/>
    <property type="molecule type" value="Genomic_DNA"/>
</dbReference>
<evidence type="ECO:0000313" key="4">
    <source>
        <dbReference type="EMBL" id="BDG05038.1"/>
    </source>
</evidence>
<dbReference type="PRINTS" id="PR00455">
    <property type="entry name" value="HTHTETR"/>
</dbReference>
<dbReference type="Pfam" id="PF14246">
    <property type="entry name" value="TetR_C_7"/>
    <property type="match status" value="1"/>
</dbReference>
<accession>A0ABN6MZQ8</accession>
<dbReference type="Gene3D" id="1.10.10.60">
    <property type="entry name" value="Homeodomain-like"/>
    <property type="match status" value="1"/>
</dbReference>
<dbReference type="Proteomes" id="UP001162891">
    <property type="component" value="Chromosome"/>
</dbReference>
<keyword evidence="5" id="KW-1185">Reference proteome</keyword>
<gene>
    <name evidence="4" type="ORF">AMOR_40340</name>
</gene>
<proteinExistence type="predicted"/>
<dbReference type="InterPro" id="IPR036271">
    <property type="entry name" value="Tet_transcr_reg_TetR-rel_C_sf"/>
</dbReference>
<dbReference type="RefSeq" id="WP_248353568.1">
    <property type="nucleotide sequence ID" value="NZ_AP025591.1"/>
</dbReference>
<dbReference type="InterPro" id="IPR039536">
    <property type="entry name" value="TetR_C_Proteobacteria"/>
</dbReference>
<evidence type="ECO:0000259" key="3">
    <source>
        <dbReference type="PROSITE" id="PS50977"/>
    </source>
</evidence>
<protein>
    <recommendedName>
        <fullName evidence="3">HTH tetR-type domain-containing protein</fullName>
    </recommendedName>
</protein>
<feature type="domain" description="HTH tetR-type" evidence="3">
    <location>
        <begin position="17"/>
        <end position="77"/>
    </location>
</feature>
<dbReference type="SUPFAM" id="SSF48498">
    <property type="entry name" value="Tetracyclin repressor-like, C-terminal domain"/>
    <property type="match status" value="1"/>
</dbReference>
<dbReference type="PANTHER" id="PTHR30055:SF146">
    <property type="entry name" value="HTH-TYPE TRANSCRIPTIONAL DUAL REGULATOR CECR"/>
    <property type="match status" value="1"/>
</dbReference>
<dbReference type="InterPro" id="IPR050109">
    <property type="entry name" value="HTH-type_TetR-like_transc_reg"/>
</dbReference>
<dbReference type="SUPFAM" id="SSF46689">
    <property type="entry name" value="Homeodomain-like"/>
    <property type="match status" value="1"/>
</dbReference>
<keyword evidence="1 2" id="KW-0238">DNA-binding</keyword>
<name>A0ABN6MZQ8_9BACT</name>
<dbReference type="Gene3D" id="1.10.357.10">
    <property type="entry name" value="Tetracycline Repressor, domain 2"/>
    <property type="match status" value="1"/>
</dbReference>
<dbReference type="InterPro" id="IPR001647">
    <property type="entry name" value="HTH_TetR"/>
</dbReference>
<evidence type="ECO:0000313" key="5">
    <source>
        <dbReference type="Proteomes" id="UP001162891"/>
    </source>
</evidence>
<dbReference type="InterPro" id="IPR009057">
    <property type="entry name" value="Homeodomain-like_sf"/>
</dbReference>
<dbReference type="PROSITE" id="PS50977">
    <property type="entry name" value="HTH_TETR_2"/>
    <property type="match status" value="1"/>
</dbReference>
<evidence type="ECO:0000256" key="1">
    <source>
        <dbReference type="ARBA" id="ARBA00023125"/>
    </source>
</evidence>
<evidence type="ECO:0000256" key="2">
    <source>
        <dbReference type="PROSITE-ProRule" id="PRU00335"/>
    </source>
</evidence>
<feature type="DNA-binding region" description="H-T-H motif" evidence="2">
    <location>
        <begin position="40"/>
        <end position="59"/>
    </location>
</feature>